<dbReference type="RefSeq" id="XP_040950119.1">
    <property type="nucleotide sequence ID" value="XM_041094185.1"/>
</dbReference>
<name>A0ABM3A5H2_GOSHI</name>
<dbReference type="Gene3D" id="1.20.1110.10">
    <property type="entry name" value="Calcium-transporting ATPase, transmembrane domain"/>
    <property type="match status" value="1"/>
</dbReference>
<dbReference type="PRINTS" id="PR00120">
    <property type="entry name" value="HATPASE"/>
</dbReference>
<dbReference type="SUPFAM" id="SSF81653">
    <property type="entry name" value="Calcium ATPase, transduction domain A"/>
    <property type="match status" value="1"/>
</dbReference>
<evidence type="ECO:0000256" key="4">
    <source>
        <dbReference type="ARBA" id="ARBA00022837"/>
    </source>
</evidence>
<dbReference type="Pfam" id="PF00122">
    <property type="entry name" value="E1-E2_ATPase"/>
    <property type="match status" value="1"/>
</dbReference>
<evidence type="ECO:0000313" key="13">
    <source>
        <dbReference type="RefSeq" id="XP_040950119.1"/>
    </source>
</evidence>
<dbReference type="InterPro" id="IPR004014">
    <property type="entry name" value="ATPase_P-typ_cation-transptr_N"/>
</dbReference>
<dbReference type="Pfam" id="PF08282">
    <property type="entry name" value="Hydrolase_3"/>
    <property type="match status" value="1"/>
</dbReference>
<dbReference type="InterPro" id="IPR008250">
    <property type="entry name" value="ATPase_P-typ_transduc_dom_A_sf"/>
</dbReference>
<dbReference type="Pfam" id="PF00690">
    <property type="entry name" value="Cation_ATPase_N"/>
    <property type="match status" value="1"/>
</dbReference>
<evidence type="ECO:0000256" key="5">
    <source>
        <dbReference type="ARBA" id="ARBA00022840"/>
    </source>
</evidence>
<dbReference type="SFLD" id="SFLDG00002">
    <property type="entry name" value="C1.7:_P-type_atpase_like"/>
    <property type="match status" value="1"/>
</dbReference>
<dbReference type="InterPro" id="IPR018303">
    <property type="entry name" value="ATPase_P-typ_P_site"/>
</dbReference>
<keyword evidence="8 10" id="KW-1133">Transmembrane helix</keyword>
<keyword evidence="2 10" id="KW-0812">Transmembrane</keyword>
<keyword evidence="12" id="KW-1185">Reference proteome</keyword>
<feature type="transmembrane region" description="Helical" evidence="10">
    <location>
        <begin position="84"/>
        <end position="106"/>
    </location>
</feature>
<comment type="similarity">
    <text evidence="10">Belongs to the cation transport ATPase (P-type) (TC 3.A.3) family. Type IIA subfamily.</text>
</comment>
<evidence type="ECO:0000259" key="11">
    <source>
        <dbReference type="SMART" id="SM00831"/>
    </source>
</evidence>
<dbReference type="Gene3D" id="2.70.150.10">
    <property type="entry name" value="Calcium-transporting ATPase, cytoplasmic transduction domain A"/>
    <property type="match status" value="1"/>
</dbReference>
<dbReference type="SMART" id="SM00831">
    <property type="entry name" value="Cation_ATPase_N"/>
    <property type="match status" value="1"/>
</dbReference>
<dbReference type="PRINTS" id="PR00119">
    <property type="entry name" value="CATATPASE"/>
</dbReference>
<feature type="transmembrane region" description="Helical" evidence="10">
    <location>
        <begin position="294"/>
        <end position="317"/>
    </location>
</feature>
<sequence length="975" mass="106798">MEDAYARSVSEVLDFFGVDSSKGLTDFQVSQHARLYGKNVLPEEERTPFWKLVFKQFDDLLVKILIAAALVSFLLALINGETGLIAFLEPSVILMILAANAAVGVITETNAEKALEELRAYQADIATVLRNGCFSILPATELVPGDIVEVSVGCKIPADMRMIEMLSGQLRVDQAILTGESSSVEKDLESTIATNAVYQDKTNILFSGTVVVAGRARAVVIGVGANTAMGSIRDSMLRTDDEATPLKRKLDEFGTFLAKVIAGICVLVWIVNIGHFRDPAHGGFLRGAIHYFKIAVALAVAAIPEGLPAVVTTCLALGTKRMARLNAIVRSLPSVETLGCTTVICSDKTGTLTTNMMSVSKICVVHSIKNGPEVAEFGVSGTTYAPEGFIFDNTGVQYNPDKGNYEKIGESTEVALRVLAEKVGLPGFDSMPSALNMLSKHERASYCNHYWENQFKKVSVLEFSRDRKMMSVLCNHKQMEIMFSKGAPESIISRCTNILCNNDGSTIPMDATLRAELDSRFNSFAGKETLRCLALALKIMPMGQQILSFDDEKDLTFIGLVGMLDPPREEVRNAMISCMTAGIRVIVVTGDNKSTAESVCRKIGAFDHLVDYVGHSYTAAEFEELPGTQQTMALQRMALLTRVEPSHKRMLVEALQNQNEVVAMTGDGVNDAPALKKADIGVAMGSGTAVAKSASDMVLADDNFATIVAAVAEGRAIYNNTKQFIRYMISSNIGEVVCIFVAAVLGIPDTLAPVQLLWVNLVTDGLPATAIGFNKPDSDVMKAKPRKVSEAVVSGWLFFRYLVIGAYVGLATVAGFIWWFIYSETGPKLPYTELMNFDTCPTRETTYPCSIFEDRHPSTVAMTVLVVVEMFNALNNLSENQSLLVIPPWSNLWLVASIILTMLLHILILYVPSLSTLFSVTSLSWNEWAVILYLSFPVIIIDEVLKFFSRNSHGIRFNFRFRRYDALPKKELRDK</sequence>
<dbReference type="Gene3D" id="3.40.1110.10">
    <property type="entry name" value="Calcium-transporting ATPase, cytoplasmic domain N"/>
    <property type="match status" value="1"/>
</dbReference>
<dbReference type="InterPro" id="IPR005782">
    <property type="entry name" value="P-type_ATPase_IIA"/>
</dbReference>
<comment type="catalytic activity">
    <reaction evidence="10">
        <text>Ca(2+)(in) + ATP + H2O = Ca(2+)(out) + ADP + phosphate + H(+)</text>
        <dbReference type="Rhea" id="RHEA:18105"/>
        <dbReference type="ChEBI" id="CHEBI:15377"/>
        <dbReference type="ChEBI" id="CHEBI:15378"/>
        <dbReference type="ChEBI" id="CHEBI:29108"/>
        <dbReference type="ChEBI" id="CHEBI:30616"/>
        <dbReference type="ChEBI" id="CHEBI:43474"/>
        <dbReference type="ChEBI" id="CHEBI:456216"/>
        <dbReference type="EC" id="7.2.2.10"/>
    </reaction>
</comment>
<dbReference type="InterPro" id="IPR059000">
    <property type="entry name" value="ATPase_P-type_domA"/>
</dbReference>
<evidence type="ECO:0000313" key="12">
    <source>
        <dbReference type="Proteomes" id="UP000818029"/>
    </source>
</evidence>
<keyword evidence="3 10" id="KW-0547">Nucleotide-binding</keyword>
<feature type="transmembrane region" description="Helical" evidence="10">
    <location>
        <begin position="60"/>
        <end position="78"/>
    </location>
</feature>
<keyword evidence="6" id="KW-0460">Magnesium</keyword>
<dbReference type="InterPro" id="IPR001757">
    <property type="entry name" value="P_typ_ATPase"/>
</dbReference>
<gene>
    <name evidence="13" type="primary">LOC107957902</name>
</gene>
<dbReference type="PANTHER" id="PTHR42861">
    <property type="entry name" value="CALCIUM-TRANSPORTING ATPASE"/>
    <property type="match status" value="1"/>
</dbReference>
<dbReference type="SFLD" id="SFLDS00003">
    <property type="entry name" value="Haloacid_Dehalogenase"/>
    <property type="match status" value="1"/>
</dbReference>
<feature type="transmembrane region" description="Helical" evidence="10">
    <location>
        <begin position="797"/>
        <end position="821"/>
    </location>
</feature>
<reference evidence="13" key="2">
    <citation type="submission" date="2025-08" db="UniProtKB">
        <authorList>
            <consortium name="RefSeq"/>
        </authorList>
    </citation>
    <scope>IDENTIFICATION</scope>
</reference>
<dbReference type="SUPFAM" id="SSF56784">
    <property type="entry name" value="HAD-like"/>
    <property type="match status" value="1"/>
</dbReference>
<comment type="caution">
    <text evidence="10">Lacks conserved residue(s) required for the propagation of feature annotation.</text>
</comment>
<comment type="subcellular location">
    <subcellularLocation>
        <location evidence="1 10">Membrane</location>
        <topology evidence="1 10">Multi-pass membrane protein</topology>
    </subcellularLocation>
</comment>
<dbReference type="SUPFAM" id="SSF81660">
    <property type="entry name" value="Metal cation-transporting ATPase, ATP-binding domain N"/>
    <property type="match status" value="1"/>
</dbReference>
<keyword evidence="9 10" id="KW-0472">Membrane</keyword>
<evidence type="ECO:0000256" key="10">
    <source>
        <dbReference type="RuleBase" id="RU361146"/>
    </source>
</evidence>
<feature type="transmembrane region" description="Helical" evidence="10">
    <location>
        <begin position="724"/>
        <end position="745"/>
    </location>
</feature>
<evidence type="ECO:0000256" key="6">
    <source>
        <dbReference type="ARBA" id="ARBA00022842"/>
    </source>
</evidence>
<feature type="transmembrane region" description="Helical" evidence="10">
    <location>
        <begin position="889"/>
        <end position="910"/>
    </location>
</feature>
<dbReference type="Proteomes" id="UP000818029">
    <property type="component" value="Chromosome D05"/>
</dbReference>
<reference evidence="12" key="1">
    <citation type="journal article" date="2020" name="Nat. Genet.">
        <title>Genomic diversifications of five Gossypium allopolyploid species and their impact on cotton improvement.</title>
        <authorList>
            <person name="Chen Z.J."/>
            <person name="Sreedasyam A."/>
            <person name="Ando A."/>
            <person name="Song Q."/>
            <person name="De Santiago L.M."/>
            <person name="Hulse-Kemp A.M."/>
            <person name="Ding M."/>
            <person name="Ye W."/>
            <person name="Kirkbride R.C."/>
            <person name="Jenkins J."/>
            <person name="Plott C."/>
            <person name="Lovell J."/>
            <person name="Lin Y.M."/>
            <person name="Vaughn R."/>
            <person name="Liu B."/>
            <person name="Simpson S."/>
            <person name="Scheffler B.E."/>
            <person name="Wen L."/>
            <person name="Saski C.A."/>
            <person name="Grover C.E."/>
            <person name="Hu G."/>
            <person name="Conover J.L."/>
            <person name="Carlson J.W."/>
            <person name="Shu S."/>
            <person name="Boston L.B."/>
            <person name="Williams M."/>
            <person name="Peterson D.G."/>
            <person name="McGee K."/>
            <person name="Jones D.C."/>
            <person name="Wendel J.F."/>
            <person name="Stelly D.M."/>
            <person name="Grimwood J."/>
            <person name="Schmutz J."/>
        </authorList>
    </citation>
    <scope>NUCLEOTIDE SEQUENCE [LARGE SCALE GENOMIC DNA]</scope>
    <source>
        <strain evidence="12">cv. TM-1</strain>
    </source>
</reference>
<dbReference type="EC" id="7.2.2.10" evidence="10"/>
<dbReference type="Pfam" id="PF00689">
    <property type="entry name" value="Cation_ATPase_C"/>
    <property type="match status" value="1"/>
</dbReference>
<dbReference type="CDD" id="cd02083">
    <property type="entry name" value="P-type_ATPase_SERCA"/>
    <property type="match status" value="1"/>
</dbReference>
<organism evidence="12 13">
    <name type="scientific">Gossypium hirsutum</name>
    <name type="common">Upland cotton</name>
    <name type="synonym">Gossypium mexicanum</name>
    <dbReference type="NCBI Taxonomy" id="3635"/>
    <lineage>
        <taxon>Eukaryota</taxon>
        <taxon>Viridiplantae</taxon>
        <taxon>Streptophyta</taxon>
        <taxon>Embryophyta</taxon>
        <taxon>Tracheophyta</taxon>
        <taxon>Spermatophyta</taxon>
        <taxon>Magnoliopsida</taxon>
        <taxon>eudicotyledons</taxon>
        <taxon>Gunneridae</taxon>
        <taxon>Pentapetalae</taxon>
        <taxon>rosids</taxon>
        <taxon>malvids</taxon>
        <taxon>Malvales</taxon>
        <taxon>Malvaceae</taxon>
        <taxon>Malvoideae</taxon>
        <taxon>Gossypium</taxon>
    </lineage>
</organism>
<evidence type="ECO:0000256" key="1">
    <source>
        <dbReference type="ARBA" id="ARBA00004141"/>
    </source>
</evidence>
<feature type="transmembrane region" description="Helical" evidence="10">
    <location>
        <begin position="256"/>
        <end position="274"/>
    </location>
</feature>
<dbReference type="InterPro" id="IPR006068">
    <property type="entry name" value="ATPase_P-typ_cation-transptr_C"/>
</dbReference>
<keyword evidence="10" id="KW-0813">Transport</keyword>
<dbReference type="InterPro" id="IPR023298">
    <property type="entry name" value="ATPase_P-typ_TM_dom_sf"/>
</dbReference>
<dbReference type="NCBIfam" id="TIGR01494">
    <property type="entry name" value="ATPase_P-type"/>
    <property type="match status" value="2"/>
</dbReference>
<evidence type="ECO:0000256" key="7">
    <source>
        <dbReference type="ARBA" id="ARBA00022967"/>
    </source>
</evidence>
<evidence type="ECO:0000256" key="3">
    <source>
        <dbReference type="ARBA" id="ARBA00022741"/>
    </source>
</evidence>
<dbReference type="SFLD" id="SFLDF00027">
    <property type="entry name" value="p-type_atpase"/>
    <property type="match status" value="1"/>
</dbReference>
<keyword evidence="10" id="KW-0406">Ion transport</keyword>
<dbReference type="Pfam" id="PF13246">
    <property type="entry name" value="Cation_ATPase"/>
    <property type="match status" value="1"/>
</dbReference>
<dbReference type="SUPFAM" id="SSF81665">
    <property type="entry name" value="Calcium ATPase, transmembrane domain M"/>
    <property type="match status" value="1"/>
</dbReference>
<evidence type="ECO:0000256" key="2">
    <source>
        <dbReference type="ARBA" id="ARBA00022692"/>
    </source>
</evidence>
<dbReference type="NCBIfam" id="TIGR01116">
    <property type="entry name" value="ATPase-IIA1_Ca"/>
    <property type="match status" value="1"/>
</dbReference>
<dbReference type="Gene3D" id="3.40.50.1000">
    <property type="entry name" value="HAD superfamily/HAD-like"/>
    <property type="match status" value="1"/>
</dbReference>
<evidence type="ECO:0000256" key="9">
    <source>
        <dbReference type="ARBA" id="ARBA00023136"/>
    </source>
</evidence>
<dbReference type="InterPro" id="IPR044492">
    <property type="entry name" value="P_typ_ATPase_HD_dom"/>
</dbReference>
<dbReference type="InterPro" id="IPR023299">
    <property type="entry name" value="ATPase_P-typ_cyto_dom_N"/>
</dbReference>
<keyword evidence="7" id="KW-1278">Translocase</keyword>
<keyword evidence="5 10" id="KW-0067">ATP-binding</keyword>
<evidence type="ECO:0000256" key="8">
    <source>
        <dbReference type="ARBA" id="ARBA00022989"/>
    </source>
</evidence>
<dbReference type="InterPro" id="IPR023214">
    <property type="entry name" value="HAD_sf"/>
</dbReference>
<accession>A0ABM3A5H2</accession>
<proteinExistence type="inferred from homology"/>
<keyword evidence="4 10" id="KW-0106">Calcium</keyword>
<keyword evidence="10" id="KW-0109">Calcium transport</keyword>
<feature type="domain" description="Cation-transporting P-type ATPase N-terminal" evidence="11">
    <location>
        <begin position="3"/>
        <end position="77"/>
    </location>
</feature>
<comment type="function">
    <text evidence="10">Catalyzes the hydrolysis of ATP coupled with the transport of calcium.</text>
</comment>
<dbReference type="GeneID" id="107957902"/>
<dbReference type="InterPro" id="IPR036412">
    <property type="entry name" value="HAD-like_sf"/>
</dbReference>
<dbReference type="PROSITE" id="PS00154">
    <property type="entry name" value="ATPASE_E1_E2"/>
    <property type="match status" value="1"/>
</dbReference>
<protein>
    <recommendedName>
        <fullName evidence="10">Calcium-transporting ATPase</fullName>
        <ecNumber evidence="10">7.2.2.10</ecNumber>
    </recommendedName>
</protein>
<feature type="transmembrane region" description="Helical" evidence="10">
    <location>
        <begin position="930"/>
        <end position="948"/>
    </location>
</feature>